<organism evidence="1 2">
    <name type="scientific">Romanomermis culicivorax</name>
    <name type="common">Nematode worm</name>
    <dbReference type="NCBI Taxonomy" id="13658"/>
    <lineage>
        <taxon>Eukaryota</taxon>
        <taxon>Metazoa</taxon>
        <taxon>Ecdysozoa</taxon>
        <taxon>Nematoda</taxon>
        <taxon>Enoplea</taxon>
        <taxon>Dorylaimia</taxon>
        <taxon>Mermithida</taxon>
        <taxon>Mermithoidea</taxon>
        <taxon>Mermithidae</taxon>
        <taxon>Romanomermis</taxon>
    </lineage>
</organism>
<dbReference type="AlphaFoldDB" id="A0A915IA44"/>
<sequence>MLRHFTTVRKFRMNVSEVDLNDQVNEAVVFIARDGSVRANDQFAVYMGAKLIRLHMNSVNIQQTRIWQHKR</sequence>
<evidence type="ECO:0000313" key="2">
    <source>
        <dbReference type="WBParaSite" id="nRc.2.0.1.t10643-RA"/>
    </source>
</evidence>
<reference evidence="2" key="1">
    <citation type="submission" date="2022-11" db="UniProtKB">
        <authorList>
            <consortium name="WormBaseParasite"/>
        </authorList>
    </citation>
    <scope>IDENTIFICATION</scope>
</reference>
<protein>
    <submittedName>
        <fullName evidence="2">Uncharacterized protein</fullName>
    </submittedName>
</protein>
<accession>A0A915IA44</accession>
<dbReference type="WBParaSite" id="nRc.2.0.1.t10643-RA">
    <property type="protein sequence ID" value="nRc.2.0.1.t10643-RA"/>
    <property type="gene ID" value="nRc.2.0.1.g10643"/>
</dbReference>
<evidence type="ECO:0000313" key="1">
    <source>
        <dbReference type="Proteomes" id="UP000887565"/>
    </source>
</evidence>
<proteinExistence type="predicted"/>
<keyword evidence="1" id="KW-1185">Reference proteome</keyword>
<name>A0A915IA44_ROMCU</name>
<dbReference type="Proteomes" id="UP000887565">
    <property type="component" value="Unplaced"/>
</dbReference>